<dbReference type="Proteomes" id="UP001366060">
    <property type="component" value="Unassembled WGS sequence"/>
</dbReference>
<evidence type="ECO:0000256" key="1">
    <source>
        <dbReference type="SAM" id="Phobius"/>
    </source>
</evidence>
<evidence type="ECO:0000313" key="3">
    <source>
        <dbReference type="Proteomes" id="UP001366060"/>
    </source>
</evidence>
<keyword evidence="1" id="KW-0812">Transmembrane</keyword>
<name>A0ABU9HGL3_9GAMM</name>
<keyword evidence="1" id="KW-1133">Transmembrane helix</keyword>
<dbReference type="EMBL" id="JBAKBA010000156">
    <property type="protein sequence ID" value="MEL0661038.1"/>
    <property type="molecule type" value="Genomic_DNA"/>
</dbReference>
<feature type="non-terminal residue" evidence="2">
    <location>
        <position position="82"/>
    </location>
</feature>
<keyword evidence="1" id="KW-0472">Membrane</keyword>
<protein>
    <submittedName>
        <fullName evidence="2">Chain length-determining protein</fullName>
    </submittedName>
</protein>
<keyword evidence="3" id="KW-1185">Reference proteome</keyword>
<gene>
    <name evidence="2" type="ORF">V6255_18145</name>
</gene>
<feature type="transmembrane region" description="Helical" evidence="1">
    <location>
        <begin position="38"/>
        <end position="63"/>
    </location>
</feature>
<feature type="non-terminal residue" evidence="2">
    <location>
        <position position="1"/>
    </location>
</feature>
<comment type="caution">
    <text evidence="2">The sequence shown here is derived from an EMBL/GenBank/DDBJ whole genome shotgun (WGS) entry which is preliminary data.</text>
</comment>
<organism evidence="2 3">
    <name type="scientific">Psychromonas arctica</name>
    <dbReference type="NCBI Taxonomy" id="168275"/>
    <lineage>
        <taxon>Bacteria</taxon>
        <taxon>Pseudomonadati</taxon>
        <taxon>Pseudomonadota</taxon>
        <taxon>Gammaproteobacteria</taxon>
        <taxon>Alteromonadales</taxon>
        <taxon>Psychromonadaceae</taxon>
        <taxon>Psychromonas</taxon>
    </lineage>
</organism>
<reference evidence="2 3" key="1">
    <citation type="submission" date="2024-02" db="EMBL/GenBank/DDBJ databases">
        <title>Bacteria isolated from the canopy kelp, Nereocystis luetkeana.</title>
        <authorList>
            <person name="Pfister C.A."/>
            <person name="Younker I.T."/>
            <person name="Light S.H."/>
        </authorList>
    </citation>
    <scope>NUCLEOTIDE SEQUENCE [LARGE SCALE GENOMIC DNA]</scope>
    <source>
        <strain evidence="2 3">TI.2.07</strain>
    </source>
</reference>
<proteinExistence type="predicted"/>
<sequence length="82" mass="9106">TKIENARISMELDIQGQGVNYKLHEPATYPNKPIGARFIHFFAPGPLVALLIEIAIFVAKILVDSNIRFSSQIKEIEGVSLL</sequence>
<accession>A0ABU9HGL3</accession>
<evidence type="ECO:0000313" key="2">
    <source>
        <dbReference type="EMBL" id="MEL0661038.1"/>
    </source>
</evidence>